<evidence type="ECO:0000256" key="2">
    <source>
        <dbReference type="ARBA" id="ARBA00022692"/>
    </source>
</evidence>
<evidence type="ECO:0000256" key="5">
    <source>
        <dbReference type="SAM" id="Phobius"/>
    </source>
</evidence>
<evidence type="ECO:0000256" key="4">
    <source>
        <dbReference type="ARBA" id="ARBA00023136"/>
    </source>
</evidence>
<evidence type="ECO:0000313" key="6">
    <source>
        <dbReference type="EMBL" id="GHO82822.1"/>
    </source>
</evidence>
<feature type="transmembrane region" description="Helical" evidence="5">
    <location>
        <begin position="102"/>
        <end position="123"/>
    </location>
</feature>
<dbReference type="InterPro" id="IPR003339">
    <property type="entry name" value="ABC/ECF_trnsptr_transmembrane"/>
</dbReference>
<dbReference type="RefSeq" id="WP_201360460.1">
    <property type="nucleotide sequence ID" value="NZ_BNJJ01000002.1"/>
</dbReference>
<comment type="caution">
    <text evidence="6">The sequence shown here is derived from an EMBL/GenBank/DDBJ whole genome shotgun (WGS) entry which is preliminary data.</text>
</comment>
<dbReference type="PANTHER" id="PTHR33514">
    <property type="entry name" value="PROTEIN ABCI12, CHLOROPLASTIC"/>
    <property type="match status" value="1"/>
</dbReference>
<accession>A0ABQ3VAB4</accession>
<feature type="transmembrane region" description="Helical" evidence="5">
    <location>
        <begin position="67"/>
        <end position="90"/>
    </location>
</feature>
<sequence length="304" mass="34063">MLINFPYIQRDSPVHRLDARAKLLLLFAFSFAVAQTSNFWVILAALIGAMLYYRQTYLKWSETRRTWYFVIALNIMIVLSNFFVSGGVIIRGTDVVTPHVFYQLPFIGFTSSSPFIGITALPISIENLTFLATQAMRNFGIAFLAISLPYTTNPSHIARAIKGLGVPDNISYAVDLTFRFLPTVGRDFSTTMDAQRARGFEIDKLRGGVFGKIARLAPLIVPLVIGSIVGAEDIINAMELRCFGSGKRSWLTELRFRRIDQLVVILTLITFFAITILNILGNYYASGPLHILHIQGIPYALFTH</sequence>
<dbReference type="CDD" id="cd16914">
    <property type="entry name" value="EcfT"/>
    <property type="match status" value="1"/>
</dbReference>
<feature type="transmembrane region" description="Helical" evidence="5">
    <location>
        <begin position="262"/>
        <end position="285"/>
    </location>
</feature>
<evidence type="ECO:0000256" key="3">
    <source>
        <dbReference type="ARBA" id="ARBA00022989"/>
    </source>
</evidence>
<dbReference type="Proteomes" id="UP000635565">
    <property type="component" value="Unassembled WGS sequence"/>
</dbReference>
<keyword evidence="7" id="KW-1185">Reference proteome</keyword>
<keyword evidence="2 5" id="KW-0812">Transmembrane</keyword>
<keyword evidence="4 5" id="KW-0472">Membrane</keyword>
<evidence type="ECO:0000313" key="7">
    <source>
        <dbReference type="Proteomes" id="UP000635565"/>
    </source>
</evidence>
<reference evidence="6 7" key="1">
    <citation type="journal article" date="2021" name="Int. J. Syst. Evol. Microbiol.">
        <title>Reticulibacter mediterranei gen. nov., sp. nov., within the new family Reticulibacteraceae fam. nov., and Ktedonospora formicarum gen. nov., sp. nov., Ktedonobacter robiniae sp. nov., Dictyobacter formicarum sp. nov. and Dictyobacter arantiisoli sp. nov., belonging to the class Ktedonobacteria.</title>
        <authorList>
            <person name="Yabe S."/>
            <person name="Zheng Y."/>
            <person name="Wang C.M."/>
            <person name="Sakai Y."/>
            <person name="Abe K."/>
            <person name="Yokota A."/>
            <person name="Donadio S."/>
            <person name="Cavaletti L."/>
            <person name="Monciardini P."/>
        </authorList>
    </citation>
    <scope>NUCLEOTIDE SEQUENCE [LARGE SCALE GENOMIC DNA]</scope>
    <source>
        <strain evidence="6 7">SOSP1-9</strain>
    </source>
</reference>
<evidence type="ECO:0000256" key="1">
    <source>
        <dbReference type="ARBA" id="ARBA00004141"/>
    </source>
</evidence>
<organism evidence="6 7">
    <name type="scientific">Dictyobacter formicarum</name>
    <dbReference type="NCBI Taxonomy" id="2778368"/>
    <lineage>
        <taxon>Bacteria</taxon>
        <taxon>Bacillati</taxon>
        <taxon>Chloroflexota</taxon>
        <taxon>Ktedonobacteria</taxon>
        <taxon>Ktedonobacterales</taxon>
        <taxon>Dictyobacteraceae</taxon>
        <taxon>Dictyobacter</taxon>
    </lineage>
</organism>
<dbReference type="Pfam" id="PF02361">
    <property type="entry name" value="CbiQ"/>
    <property type="match status" value="1"/>
</dbReference>
<protein>
    <submittedName>
        <fullName evidence="6">Energy-coupling factor transporter transmembrane protein EcfT</fullName>
    </submittedName>
</protein>
<comment type="subcellular location">
    <subcellularLocation>
        <location evidence="1">Membrane</location>
        <topology evidence="1">Multi-pass membrane protein</topology>
    </subcellularLocation>
</comment>
<dbReference type="EMBL" id="BNJJ01000002">
    <property type="protein sequence ID" value="GHO82822.1"/>
    <property type="molecule type" value="Genomic_DNA"/>
</dbReference>
<dbReference type="PANTHER" id="PTHR33514:SF13">
    <property type="entry name" value="PROTEIN ABCI12, CHLOROPLASTIC"/>
    <property type="match status" value="1"/>
</dbReference>
<feature type="transmembrane region" description="Helical" evidence="5">
    <location>
        <begin position="23"/>
        <end position="47"/>
    </location>
</feature>
<proteinExistence type="predicted"/>
<gene>
    <name evidence="6" type="ORF">KSZ_08280</name>
</gene>
<name>A0ABQ3VAB4_9CHLR</name>
<keyword evidence="3 5" id="KW-1133">Transmembrane helix</keyword>